<feature type="compositionally biased region" description="Basic and acidic residues" evidence="1">
    <location>
        <begin position="48"/>
        <end position="59"/>
    </location>
</feature>
<sequence>MRLSTGIILSMLSANVFAIEHLNGAHPGSLSARRAVVADTDGPSLQKRNNDKEPEEQAKPKVSSIPDFGKEKFAYINFAFEDCPDLDPKTIDDIKEGTTNSSVHDPNQDNGDEGERKNVYTGIASDQGRSSFVDTPEDSSSQALGHIGTRLSRAKLNFELFVGGHRAFVASERVHFRLGGEKGSEIGLDVHEMLLYALKTSKNYKGLYNDLVKSPFSLKLPSSASDELKKEYKSLQDGVQQSIKNHILDIEMTIKYMFTTPEYVSFWLKKMMEKTDAFYEFIFNTKSEYSRLLTELKISNDMYLKDLETHIKAVEKYKWGISGRFKDIKKMIEDNKDNSKQRDSSKLLSSIMRYRGHLGIKTKSSKSKVLLKDVELENNE</sequence>
<feature type="chain" id="PRO_5045907974" description="BAR domain-containing protein" evidence="2">
    <location>
        <begin position="19"/>
        <end position="380"/>
    </location>
</feature>
<feature type="signal peptide" evidence="2">
    <location>
        <begin position="1"/>
        <end position="18"/>
    </location>
</feature>
<keyword evidence="4" id="KW-1185">Reference proteome</keyword>
<evidence type="ECO:0008006" key="5">
    <source>
        <dbReference type="Google" id="ProtNLM"/>
    </source>
</evidence>
<name>A0ABQ8EX16_9FUNG</name>
<dbReference type="Proteomes" id="UP001648503">
    <property type="component" value="Unassembled WGS sequence"/>
</dbReference>
<evidence type="ECO:0000313" key="3">
    <source>
        <dbReference type="EMBL" id="KAH6588036.1"/>
    </source>
</evidence>
<gene>
    <name evidence="3" type="ORF">BASA50_010899</name>
</gene>
<comment type="caution">
    <text evidence="3">The sequence shown here is derived from an EMBL/GenBank/DDBJ whole genome shotgun (WGS) entry which is preliminary data.</text>
</comment>
<proteinExistence type="predicted"/>
<protein>
    <recommendedName>
        <fullName evidence="5">BAR domain-containing protein</fullName>
    </recommendedName>
</protein>
<keyword evidence="2" id="KW-0732">Signal</keyword>
<feature type="compositionally biased region" description="Polar residues" evidence="1">
    <location>
        <begin position="127"/>
        <end position="141"/>
    </location>
</feature>
<accession>A0ABQ8EX16</accession>
<feature type="region of interest" description="Disordered" evidence="1">
    <location>
        <begin position="37"/>
        <end position="64"/>
    </location>
</feature>
<evidence type="ECO:0000256" key="1">
    <source>
        <dbReference type="SAM" id="MobiDB-lite"/>
    </source>
</evidence>
<feature type="region of interest" description="Disordered" evidence="1">
    <location>
        <begin position="89"/>
        <end position="117"/>
    </location>
</feature>
<dbReference type="EMBL" id="JAFCIX010000545">
    <property type="protein sequence ID" value="KAH6588036.1"/>
    <property type="molecule type" value="Genomic_DNA"/>
</dbReference>
<feature type="region of interest" description="Disordered" evidence="1">
    <location>
        <begin position="122"/>
        <end position="141"/>
    </location>
</feature>
<organism evidence="3 4">
    <name type="scientific">Batrachochytrium salamandrivorans</name>
    <dbReference type="NCBI Taxonomy" id="1357716"/>
    <lineage>
        <taxon>Eukaryota</taxon>
        <taxon>Fungi</taxon>
        <taxon>Fungi incertae sedis</taxon>
        <taxon>Chytridiomycota</taxon>
        <taxon>Chytridiomycota incertae sedis</taxon>
        <taxon>Chytridiomycetes</taxon>
        <taxon>Rhizophydiales</taxon>
        <taxon>Rhizophydiales incertae sedis</taxon>
        <taxon>Batrachochytrium</taxon>
    </lineage>
</organism>
<reference evidence="3 4" key="1">
    <citation type="submission" date="2021-02" db="EMBL/GenBank/DDBJ databases">
        <title>Variation within the Batrachochytrium salamandrivorans European outbreak.</title>
        <authorList>
            <person name="Kelly M."/>
            <person name="Pasmans F."/>
            <person name="Shea T.P."/>
            <person name="Munoz J.F."/>
            <person name="Carranza S."/>
            <person name="Cuomo C.A."/>
            <person name="Martel A."/>
        </authorList>
    </citation>
    <scope>NUCLEOTIDE SEQUENCE [LARGE SCALE GENOMIC DNA]</scope>
    <source>
        <strain evidence="3 4">AMFP18/2</strain>
    </source>
</reference>
<evidence type="ECO:0000256" key="2">
    <source>
        <dbReference type="SAM" id="SignalP"/>
    </source>
</evidence>
<feature type="compositionally biased region" description="Polar residues" evidence="1">
    <location>
        <begin position="97"/>
        <end position="109"/>
    </location>
</feature>
<evidence type="ECO:0000313" key="4">
    <source>
        <dbReference type="Proteomes" id="UP001648503"/>
    </source>
</evidence>